<organism evidence="14">
    <name type="scientific">Brassica napus</name>
    <name type="common">Rape</name>
    <dbReference type="NCBI Taxonomy" id="3708"/>
    <lineage>
        <taxon>Eukaryota</taxon>
        <taxon>Viridiplantae</taxon>
        <taxon>Streptophyta</taxon>
        <taxon>Embryophyta</taxon>
        <taxon>Tracheophyta</taxon>
        <taxon>Spermatophyta</taxon>
        <taxon>Magnoliopsida</taxon>
        <taxon>eudicotyledons</taxon>
        <taxon>Gunneridae</taxon>
        <taxon>Pentapetalae</taxon>
        <taxon>rosids</taxon>
        <taxon>malvids</taxon>
        <taxon>Brassicales</taxon>
        <taxon>Brassicaceae</taxon>
        <taxon>Brassiceae</taxon>
        <taxon>Brassica</taxon>
    </lineage>
</organism>
<dbReference type="GO" id="GO:0003724">
    <property type="term" value="F:RNA helicase activity"/>
    <property type="evidence" value="ECO:0007669"/>
    <property type="project" value="UniProtKB-EC"/>
</dbReference>
<evidence type="ECO:0000256" key="6">
    <source>
        <dbReference type="ARBA" id="ARBA00022884"/>
    </source>
</evidence>
<dbReference type="SMART" id="SM00490">
    <property type="entry name" value="HELICc"/>
    <property type="match status" value="1"/>
</dbReference>
<reference evidence="14" key="1">
    <citation type="submission" date="2021-01" db="EMBL/GenBank/DDBJ databases">
        <authorList>
            <consortium name="Genoscope - CEA"/>
            <person name="William W."/>
        </authorList>
    </citation>
    <scope>NUCLEOTIDE SEQUENCE</scope>
</reference>
<feature type="compositionally biased region" description="Basic and acidic residues" evidence="9">
    <location>
        <begin position="599"/>
        <end position="612"/>
    </location>
</feature>
<evidence type="ECO:0000259" key="12">
    <source>
        <dbReference type="PROSITE" id="PS51194"/>
    </source>
</evidence>
<keyword evidence="3 8" id="KW-0378">Hydrolase</keyword>
<feature type="compositionally biased region" description="Basic and acidic residues" evidence="9">
    <location>
        <begin position="626"/>
        <end position="635"/>
    </location>
</feature>
<dbReference type="GO" id="GO:0005524">
    <property type="term" value="F:ATP binding"/>
    <property type="evidence" value="ECO:0007669"/>
    <property type="project" value="UniProtKB-KW"/>
</dbReference>
<dbReference type="InterPro" id="IPR001202">
    <property type="entry name" value="WW_dom"/>
</dbReference>
<evidence type="ECO:0000256" key="7">
    <source>
        <dbReference type="PROSITE-ProRule" id="PRU00552"/>
    </source>
</evidence>
<dbReference type="CDD" id="cd18787">
    <property type="entry name" value="SF2_C_DEAD"/>
    <property type="match status" value="1"/>
</dbReference>
<evidence type="ECO:0000256" key="4">
    <source>
        <dbReference type="ARBA" id="ARBA00022806"/>
    </source>
</evidence>
<dbReference type="PROSITE" id="PS51195">
    <property type="entry name" value="Q_MOTIF"/>
    <property type="match status" value="1"/>
</dbReference>
<dbReference type="EMBL" id="HG994357">
    <property type="protein sequence ID" value="CAF2125953.1"/>
    <property type="molecule type" value="Genomic_DNA"/>
</dbReference>
<proteinExistence type="inferred from homology"/>
<dbReference type="InterPro" id="IPR001650">
    <property type="entry name" value="Helicase_C-like"/>
</dbReference>
<dbReference type="PROSITE" id="PS00039">
    <property type="entry name" value="DEAD_ATP_HELICASE"/>
    <property type="match status" value="1"/>
</dbReference>
<dbReference type="InterPro" id="IPR014001">
    <property type="entry name" value="Helicase_ATP-bd"/>
</dbReference>
<dbReference type="EC" id="3.6.4.13" evidence="1"/>
<dbReference type="SMART" id="SM00487">
    <property type="entry name" value="DEXDc"/>
    <property type="match status" value="1"/>
</dbReference>
<evidence type="ECO:0000256" key="5">
    <source>
        <dbReference type="ARBA" id="ARBA00022840"/>
    </source>
</evidence>
<evidence type="ECO:0000259" key="13">
    <source>
        <dbReference type="PROSITE" id="PS51195"/>
    </source>
</evidence>
<dbReference type="PROSITE" id="PS01159">
    <property type="entry name" value="WW_DOMAIN_1"/>
    <property type="match status" value="1"/>
</dbReference>
<dbReference type="GO" id="GO:0003723">
    <property type="term" value="F:RNA binding"/>
    <property type="evidence" value="ECO:0007669"/>
    <property type="project" value="UniProtKB-KW"/>
</dbReference>
<accession>A0A816VWC2</accession>
<dbReference type="FunFam" id="3.40.50.300:FF:000079">
    <property type="entry name" value="probable ATP-dependent RNA helicase DDX17"/>
    <property type="match status" value="1"/>
</dbReference>
<name>A0A816VWC2_BRANA</name>
<dbReference type="PROSITE" id="PS50020">
    <property type="entry name" value="WW_DOMAIN_2"/>
    <property type="match status" value="1"/>
</dbReference>
<feature type="domain" description="Helicase C-terminal" evidence="12">
    <location>
        <begin position="389"/>
        <end position="533"/>
    </location>
</feature>
<keyword evidence="2 8" id="KW-0547">Nucleotide-binding</keyword>
<dbReference type="Gene3D" id="2.20.70.10">
    <property type="match status" value="1"/>
</dbReference>
<dbReference type="GO" id="GO:0016787">
    <property type="term" value="F:hydrolase activity"/>
    <property type="evidence" value="ECO:0007669"/>
    <property type="project" value="UniProtKB-KW"/>
</dbReference>
<comment type="similarity">
    <text evidence="8">Belongs to the DEAD box helicase family.</text>
</comment>
<dbReference type="Pfam" id="PF00397">
    <property type="entry name" value="WW"/>
    <property type="match status" value="1"/>
</dbReference>
<protein>
    <recommendedName>
        <fullName evidence="1">RNA helicase</fullName>
        <ecNumber evidence="1">3.6.4.13</ecNumber>
    </recommendedName>
</protein>
<dbReference type="Proteomes" id="UP001295469">
    <property type="component" value="Chromosome A03"/>
</dbReference>
<evidence type="ECO:0000313" key="14">
    <source>
        <dbReference type="EMBL" id="CAF2125953.1"/>
    </source>
</evidence>
<feature type="compositionally biased region" description="Gly residues" evidence="9">
    <location>
        <begin position="549"/>
        <end position="584"/>
    </location>
</feature>
<keyword evidence="4 8" id="KW-0347">Helicase</keyword>
<dbReference type="PROSITE" id="PS51192">
    <property type="entry name" value="HELICASE_ATP_BIND_1"/>
    <property type="match status" value="1"/>
</dbReference>
<dbReference type="SMART" id="SM00456">
    <property type="entry name" value="WW"/>
    <property type="match status" value="1"/>
</dbReference>
<dbReference type="AlphaFoldDB" id="A0A816VWC2"/>
<feature type="domain" description="Helicase ATP-binding" evidence="11">
    <location>
        <begin position="186"/>
        <end position="360"/>
    </location>
</feature>
<evidence type="ECO:0000256" key="3">
    <source>
        <dbReference type="ARBA" id="ARBA00022801"/>
    </source>
</evidence>
<dbReference type="InterPro" id="IPR014014">
    <property type="entry name" value="RNA_helicase_DEAD_Q_motif"/>
</dbReference>
<keyword evidence="5 8" id="KW-0067">ATP-binding</keyword>
<dbReference type="InterPro" id="IPR036020">
    <property type="entry name" value="WW_dom_sf"/>
</dbReference>
<dbReference type="SUPFAM" id="SSF51045">
    <property type="entry name" value="WW domain"/>
    <property type="match status" value="1"/>
</dbReference>
<dbReference type="InterPro" id="IPR000629">
    <property type="entry name" value="RNA-helicase_DEAD-box_CS"/>
</dbReference>
<feature type="region of interest" description="Disordered" evidence="9">
    <location>
        <begin position="526"/>
        <end position="635"/>
    </location>
</feature>
<feature type="compositionally biased region" description="Low complexity" evidence="9">
    <location>
        <begin position="585"/>
        <end position="598"/>
    </location>
</feature>
<dbReference type="PANTHER" id="PTHR47958">
    <property type="entry name" value="ATP-DEPENDENT RNA HELICASE DBP3"/>
    <property type="match status" value="1"/>
</dbReference>
<keyword evidence="6" id="KW-0694">RNA-binding</keyword>
<feature type="compositionally biased region" description="Low complexity" evidence="9">
    <location>
        <begin position="55"/>
        <end position="71"/>
    </location>
</feature>
<feature type="short sequence motif" description="Q motif" evidence="7">
    <location>
        <begin position="155"/>
        <end position="183"/>
    </location>
</feature>
<evidence type="ECO:0000256" key="9">
    <source>
        <dbReference type="SAM" id="MobiDB-lite"/>
    </source>
</evidence>
<evidence type="ECO:0000259" key="10">
    <source>
        <dbReference type="PROSITE" id="PS50020"/>
    </source>
</evidence>
<gene>
    <name evidence="14" type="ORF">DARMORV10_A03P32500.1</name>
</gene>
<dbReference type="Pfam" id="PF00270">
    <property type="entry name" value="DEAD"/>
    <property type="match status" value="1"/>
</dbReference>
<evidence type="ECO:0000256" key="8">
    <source>
        <dbReference type="RuleBase" id="RU000492"/>
    </source>
</evidence>
<dbReference type="FunFam" id="3.40.50.300:FF:000008">
    <property type="entry name" value="ATP-dependent RNA helicase RhlB"/>
    <property type="match status" value="1"/>
</dbReference>
<feature type="domain" description="DEAD-box RNA helicase Q" evidence="13">
    <location>
        <begin position="155"/>
        <end position="183"/>
    </location>
</feature>
<dbReference type="SUPFAM" id="SSF52540">
    <property type="entry name" value="P-loop containing nucleoside triphosphate hydrolases"/>
    <property type="match status" value="1"/>
</dbReference>
<dbReference type="Pfam" id="PF00271">
    <property type="entry name" value="Helicase_C"/>
    <property type="match status" value="1"/>
</dbReference>
<evidence type="ECO:0000256" key="1">
    <source>
        <dbReference type="ARBA" id="ARBA00012552"/>
    </source>
</evidence>
<evidence type="ECO:0000256" key="2">
    <source>
        <dbReference type="ARBA" id="ARBA00022741"/>
    </source>
</evidence>
<feature type="region of interest" description="Disordered" evidence="9">
    <location>
        <begin position="1"/>
        <end position="24"/>
    </location>
</feature>
<dbReference type="PROSITE" id="PS51194">
    <property type="entry name" value="HELICASE_CTER"/>
    <property type="match status" value="1"/>
</dbReference>
<sequence length="635" mass="68901">MAATAPSAVRYAPEDHSLPKPWKGLVDDRTGYLYFWNPETNVTQYERPQPPPNLPVSSSASVQVPQASAVPNGSSYAPAKGGDDKYTRASDGGPRRSRFSEIDDRSGAPYLNGAANGLGNSLPPSSAPVSDISPEAYCRRHEITVSGGQVPAPLMSFETTGFPPELLREVLNAGFSAPTPIQAQSWPIAMQGRDIVAIAKTGSGKTLGYLLPGFMHLQRVRNDSRMGPTILVLSPTRELATQIQDEAVKFGRSSRISCTCLYGGAPKGPQLRDLERGADIVVATPGRLNDILEMRRISLRQVSYLVLDEADRMLDMGFEPQIRKIVKEIPTKRQTLMYTATWPKGVRKIAADLLVNPAQVNIGNVDELVANKSITQHIEVVAPMEKQRRLEQILRSQEPGSKVIIFCSTKRMCDQLTRNLTRQFGAAAIHGDKSQPERDNVLNQFRSGRTPVLVATDVAARGLDVKDIRAVINYDFPNGVEDYVHRIGRTGRAGATGQAFTFFGDQDSKHASDLIKILEGANQRVPPQIRDMAARGGGGMNKFSRWGPSSGGRGGNSGYGGRGGNSGYGGRGSDSGYGGRGGFGSRDSGMGSRSSNGWGRERERSRSPERFNRVPPPSSTGSPPRSFHEAMMKHR</sequence>
<dbReference type="Gene3D" id="3.40.50.300">
    <property type="entry name" value="P-loop containing nucleotide triphosphate hydrolases"/>
    <property type="match status" value="2"/>
</dbReference>
<dbReference type="InterPro" id="IPR011545">
    <property type="entry name" value="DEAD/DEAH_box_helicase_dom"/>
</dbReference>
<dbReference type="InterPro" id="IPR027417">
    <property type="entry name" value="P-loop_NTPase"/>
</dbReference>
<feature type="domain" description="WW" evidence="10">
    <location>
        <begin position="16"/>
        <end position="50"/>
    </location>
</feature>
<dbReference type="CDD" id="cd00201">
    <property type="entry name" value="WW"/>
    <property type="match status" value="1"/>
</dbReference>
<evidence type="ECO:0000259" key="11">
    <source>
        <dbReference type="PROSITE" id="PS51192"/>
    </source>
</evidence>
<feature type="region of interest" description="Disordered" evidence="9">
    <location>
        <begin position="42"/>
        <end position="107"/>
    </location>
</feature>